<sequence length="919" mass="100033">MAGYNPYRVGIIGGGPRGEWAAEELINRAHRDGAQFLIDVWEPFEVGSGQVYQAGMPESWLLNVPSDKVYTAAGRYDLSDEAFPPRVLLGEFLRRSWRELLGRVPEGTELNHIQRRAEDISRAGDGWRVFSSEGDVHTYDELLIATGHATDWEEALEHREASVPVRTALLNPEVTDVPDGSKVGVRGAALTFIDLIQDWHAKGCTIYPTNRGGRFMEVKPPQVPEVPTEFLDQIREAADMPAFRAVLADAAVHLLGPSPREAAAALEKIEAVLDGADFDCDPVAALRESLRVAEGTVPVSESPKAAAWAVGLAWRGLYPAIIERVSLGGKKTLEGFDTLAHRMERVAFGPPPKTARNLVAALDSGLVDPRFMGRAGVIDKWLAGQETDGVQVDLVLDAVIPPPGDEPLPEEETCTKVGRMIEGSLLGHDTLSRDIHDVIPRWADAVSDRARTKQGAAHARGIRGAVPLTARLEPWMQQLTHADADQLIREHGSPVNVLNPEVLPRNARELTEAGSRNGVEVRVHFARKANKALAFVDAARDNGHGIDVASLRELTQVLDRGVDPQRIILSAAIKPDELLTRAVGAGVVISVDTVAELERVSRIAGAQGTTARVAPRLAPDPDVLPPTRFGERLAVWEGGIGKRVPDVDVVGVHLHLGGYSEADRRAGLAEALALVDAARNAGHSPEFIDIGGGIPMSYLDDANEWFRFQHQLELQNAGEREPFTWKANPLANTYPFWQTPVRGEWLNQLLNGVVPASSGTGVPQLVKEEFASRGLRLHVEPGRSLLDGGGVILARVAFVKQRSDGLPLVGVEMNRTQCKTAADDLLLDPLLLRCPDESVSRERRQRAGMEAFLVGAYCIENEVFIHRRLVFPDGVAPGDIVAIPNTAGYFMHILESASHQIPLAKNVIWGSFSLDAIDF</sequence>
<evidence type="ECO:0000259" key="5">
    <source>
        <dbReference type="Pfam" id="PF13454"/>
    </source>
</evidence>
<dbReference type="Gene3D" id="2.40.37.10">
    <property type="entry name" value="Lyase, Ornithine Decarboxylase, Chain A, domain 1"/>
    <property type="match status" value="1"/>
</dbReference>
<gene>
    <name evidence="6" type="primary">lysA1</name>
    <name evidence="6" type="ORF">CMASS_00290</name>
</gene>
<keyword evidence="7" id="KW-1185">Reference proteome</keyword>
<dbReference type="InterPro" id="IPR038732">
    <property type="entry name" value="HpyO/CreE_NAD-binding"/>
</dbReference>
<protein>
    <submittedName>
        <fullName evidence="6">Diaminopimelate decarboxylase</fullName>
        <ecNumber evidence="6">4.1.1.20</ecNumber>
    </submittedName>
</protein>
<dbReference type="InterPro" id="IPR009006">
    <property type="entry name" value="Ala_racemase/Decarboxylase_C"/>
</dbReference>
<dbReference type="EC" id="4.1.1.20" evidence="6"/>
<dbReference type="InterPro" id="IPR022653">
    <property type="entry name" value="De-COase2_pyr-phos_BS"/>
</dbReference>
<dbReference type="GO" id="GO:0008836">
    <property type="term" value="F:diaminopimelate decarboxylase activity"/>
    <property type="evidence" value="ECO:0007669"/>
    <property type="project" value="UniProtKB-EC"/>
</dbReference>
<accession>A0ABY7U6B2</accession>
<dbReference type="InterPro" id="IPR022644">
    <property type="entry name" value="De-COase2_N"/>
</dbReference>
<dbReference type="Gene3D" id="3.20.20.10">
    <property type="entry name" value="Alanine racemase"/>
    <property type="match status" value="1"/>
</dbReference>
<evidence type="ECO:0000313" key="6">
    <source>
        <dbReference type="EMBL" id="WCZ31529.1"/>
    </source>
</evidence>
<name>A0ABY7U6B2_9CORY</name>
<keyword evidence="2" id="KW-0210">Decarboxylase</keyword>
<dbReference type="Pfam" id="PF13454">
    <property type="entry name" value="NAD_binding_9"/>
    <property type="match status" value="1"/>
</dbReference>
<dbReference type="Proteomes" id="UP001220064">
    <property type="component" value="Chromosome"/>
</dbReference>
<feature type="domain" description="FAD-dependent urate hydroxylase HpyO/Asp monooxygenase CreE-like FAD/NAD(P)-binding" evidence="5">
    <location>
        <begin position="11"/>
        <end position="148"/>
    </location>
</feature>
<evidence type="ECO:0000256" key="2">
    <source>
        <dbReference type="ARBA" id="ARBA00022793"/>
    </source>
</evidence>
<dbReference type="InterPro" id="IPR036188">
    <property type="entry name" value="FAD/NAD-bd_sf"/>
</dbReference>
<dbReference type="InterPro" id="IPR029066">
    <property type="entry name" value="PLP-binding_barrel"/>
</dbReference>
<keyword evidence="3" id="KW-0663">Pyridoxal phosphate</keyword>
<dbReference type="SUPFAM" id="SSF51905">
    <property type="entry name" value="FAD/NAD(P)-binding domain"/>
    <property type="match status" value="1"/>
</dbReference>
<dbReference type="SUPFAM" id="SSF51419">
    <property type="entry name" value="PLP-binding barrel"/>
    <property type="match status" value="1"/>
</dbReference>
<evidence type="ECO:0000256" key="1">
    <source>
        <dbReference type="ARBA" id="ARBA00001933"/>
    </source>
</evidence>
<keyword evidence="6" id="KW-0456">Lyase</keyword>
<dbReference type="PANTHER" id="PTHR43727:SF2">
    <property type="entry name" value="GROUP IV DECARBOXYLASE"/>
    <property type="match status" value="1"/>
</dbReference>
<dbReference type="RefSeq" id="WP_022863147.1">
    <property type="nucleotide sequence ID" value="NZ_ATVG01000007.1"/>
</dbReference>
<dbReference type="PANTHER" id="PTHR43727">
    <property type="entry name" value="DIAMINOPIMELATE DECARBOXYLASE"/>
    <property type="match status" value="1"/>
</dbReference>
<evidence type="ECO:0000256" key="3">
    <source>
        <dbReference type="ARBA" id="ARBA00022898"/>
    </source>
</evidence>
<evidence type="ECO:0000259" key="4">
    <source>
        <dbReference type="Pfam" id="PF02784"/>
    </source>
</evidence>
<organism evidence="6 7">
    <name type="scientific">Corynebacterium massiliense DSM 45435</name>
    <dbReference type="NCBI Taxonomy" id="1121364"/>
    <lineage>
        <taxon>Bacteria</taxon>
        <taxon>Bacillati</taxon>
        <taxon>Actinomycetota</taxon>
        <taxon>Actinomycetes</taxon>
        <taxon>Mycobacteriales</taxon>
        <taxon>Corynebacteriaceae</taxon>
        <taxon>Corynebacterium</taxon>
    </lineage>
</organism>
<dbReference type="Pfam" id="PF02784">
    <property type="entry name" value="Orn_Arg_deC_N"/>
    <property type="match status" value="1"/>
</dbReference>
<reference evidence="6 7" key="1">
    <citation type="submission" date="2020-10" db="EMBL/GenBank/DDBJ databases">
        <title>Complete genome sequence of Corynebacterium massiliense DSM 45435, type strain of Corynebacterium massiliense.</title>
        <authorList>
            <person name="Busche T."/>
            <person name="Kalinowski J."/>
            <person name="Ruckert C."/>
        </authorList>
    </citation>
    <scope>NUCLEOTIDE SEQUENCE [LARGE SCALE GENOMIC DNA]</scope>
    <source>
        <strain evidence="6 7">DSM 45435</strain>
    </source>
</reference>
<dbReference type="SUPFAM" id="SSF50621">
    <property type="entry name" value="Alanine racemase C-terminal domain-like"/>
    <property type="match status" value="1"/>
</dbReference>
<comment type="cofactor">
    <cofactor evidence="1">
        <name>pyridoxal 5'-phosphate</name>
        <dbReference type="ChEBI" id="CHEBI:597326"/>
    </cofactor>
</comment>
<feature type="domain" description="Orn/DAP/Arg decarboxylase 2 N-terminal" evidence="4">
    <location>
        <begin position="520"/>
        <end position="702"/>
    </location>
</feature>
<dbReference type="EMBL" id="CP063189">
    <property type="protein sequence ID" value="WCZ31529.1"/>
    <property type="molecule type" value="Genomic_DNA"/>
</dbReference>
<dbReference type="PROSITE" id="PS00878">
    <property type="entry name" value="ODR_DC_2_1"/>
    <property type="match status" value="1"/>
</dbReference>
<evidence type="ECO:0000313" key="7">
    <source>
        <dbReference type="Proteomes" id="UP001220064"/>
    </source>
</evidence>
<proteinExistence type="predicted"/>